<protein>
    <recommendedName>
        <fullName evidence="4">Superinfection exclusion protein B</fullName>
    </recommendedName>
</protein>
<reference evidence="2" key="1">
    <citation type="submission" date="2022-07" db="EMBL/GenBank/DDBJ databases">
        <title>Genome sequencing of Photobacterium atrarenae GJH2-4.</title>
        <authorList>
            <person name="Park S.-J."/>
        </authorList>
    </citation>
    <scope>NUCLEOTIDE SEQUENCE</scope>
    <source>
        <strain evidence="2">GJH2-4</strain>
    </source>
</reference>
<keyword evidence="1" id="KW-1133">Transmembrane helix</keyword>
<dbReference type="RefSeq" id="WP_255390283.1">
    <property type="nucleotide sequence ID" value="NZ_CP101508.1"/>
</dbReference>
<evidence type="ECO:0000313" key="3">
    <source>
        <dbReference type="Proteomes" id="UP001057998"/>
    </source>
</evidence>
<name>A0ABY5GJM1_9GAMM</name>
<evidence type="ECO:0000313" key="2">
    <source>
        <dbReference type="EMBL" id="UTV28960.1"/>
    </source>
</evidence>
<keyword evidence="1" id="KW-0812">Transmembrane</keyword>
<evidence type="ECO:0008006" key="4">
    <source>
        <dbReference type="Google" id="ProtNLM"/>
    </source>
</evidence>
<gene>
    <name evidence="2" type="ORF">NNL38_06950</name>
</gene>
<dbReference type="Proteomes" id="UP001057998">
    <property type="component" value="Chromosome 1"/>
</dbReference>
<accession>A0ABY5GJM1</accession>
<sequence length="216" mass="24529">MEEMLNIISKGMTKKTAIILMLTVVSILLSFSTTKTLAEELPVLVLFSLLTGFYIALYVLAFDIVCWLFNQINTIRKSLLDTSITTFAKFKLLIQNNKKQRLAQRLFIEKMGENEVKYLSLFFGEPKSSIKNNHGLIPKEVMEYFDDLCGSKLMVREVTTDGASYVFFIDKRFSKTLQKRIFLNEQVSSSLTLKLTEIQASIVTRGGGLARGNVRT</sequence>
<evidence type="ECO:0000256" key="1">
    <source>
        <dbReference type="SAM" id="Phobius"/>
    </source>
</evidence>
<keyword evidence="1" id="KW-0472">Membrane</keyword>
<keyword evidence="3" id="KW-1185">Reference proteome</keyword>
<organism evidence="2 3">
    <name type="scientific">Photobacterium atrarenae</name>
    <dbReference type="NCBI Taxonomy" id="865757"/>
    <lineage>
        <taxon>Bacteria</taxon>
        <taxon>Pseudomonadati</taxon>
        <taxon>Pseudomonadota</taxon>
        <taxon>Gammaproteobacteria</taxon>
        <taxon>Vibrionales</taxon>
        <taxon>Vibrionaceae</taxon>
        <taxon>Photobacterium</taxon>
    </lineage>
</organism>
<proteinExistence type="predicted"/>
<dbReference type="EMBL" id="CP101508">
    <property type="protein sequence ID" value="UTV28960.1"/>
    <property type="molecule type" value="Genomic_DNA"/>
</dbReference>
<feature type="transmembrane region" description="Helical" evidence="1">
    <location>
        <begin position="48"/>
        <end position="69"/>
    </location>
</feature>